<dbReference type="Pfam" id="PF12708">
    <property type="entry name" value="Pect-lyase_RHGA_epim"/>
    <property type="match status" value="1"/>
</dbReference>
<comment type="caution">
    <text evidence="2">The sequence shown here is derived from an EMBL/GenBank/DDBJ whole genome shotgun (WGS) entry which is preliminary data.</text>
</comment>
<dbReference type="SUPFAM" id="SSF51126">
    <property type="entry name" value="Pectin lyase-like"/>
    <property type="match status" value="1"/>
</dbReference>
<dbReference type="InterPro" id="IPR024535">
    <property type="entry name" value="RHGA/B-epi-like_pectate_lyase"/>
</dbReference>
<organism evidence="2 3">
    <name type="scientific">Hymenobacter crusticola</name>
    <dbReference type="NCBI Taxonomy" id="1770526"/>
    <lineage>
        <taxon>Bacteria</taxon>
        <taxon>Pseudomonadati</taxon>
        <taxon>Bacteroidota</taxon>
        <taxon>Cytophagia</taxon>
        <taxon>Cytophagales</taxon>
        <taxon>Hymenobacteraceae</taxon>
        <taxon>Hymenobacter</taxon>
    </lineage>
</organism>
<name>A0A243W5L6_9BACT</name>
<evidence type="ECO:0000313" key="3">
    <source>
        <dbReference type="Proteomes" id="UP000194873"/>
    </source>
</evidence>
<gene>
    <name evidence="2" type="ORF">BXP70_27420</name>
</gene>
<dbReference type="InterPro" id="IPR012334">
    <property type="entry name" value="Pectin_lyas_fold"/>
</dbReference>
<feature type="domain" description="Rhamnogalacturonase A/B/Epimerase-like pectate lyase" evidence="1">
    <location>
        <begin position="118"/>
        <end position="171"/>
    </location>
</feature>
<feature type="non-terminal residue" evidence="2">
    <location>
        <position position="1"/>
    </location>
</feature>
<reference evidence="2 3" key="1">
    <citation type="submission" date="2017-01" db="EMBL/GenBank/DDBJ databases">
        <title>A new Hymenobacter.</title>
        <authorList>
            <person name="Liang Y."/>
            <person name="Feng F."/>
        </authorList>
    </citation>
    <scope>NUCLEOTIDE SEQUENCE [LARGE SCALE GENOMIC DNA]</scope>
    <source>
        <strain evidence="2">MIMBbqt21</strain>
    </source>
</reference>
<protein>
    <recommendedName>
        <fullName evidence="1">Rhamnogalacturonase A/B/Epimerase-like pectate lyase domain-containing protein</fullName>
    </recommendedName>
</protein>
<keyword evidence="3" id="KW-1185">Reference proteome</keyword>
<dbReference type="Proteomes" id="UP000194873">
    <property type="component" value="Unassembled WGS sequence"/>
</dbReference>
<evidence type="ECO:0000313" key="2">
    <source>
        <dbReference type="EMBL" id="OUJ68830.1"/>
    </source>
</evidence>
<dbReference type="Gene3D" id="2.160.20.10">
    <property type="entry name" value="Single-stranded right-handed beta-helix, Pectin lyase-like"/>
    <property type="match status" value="1"/>
</dbReference>
<accession>A0A243W5L6</accession>
<evidence type="ECO:0000259" key="1">
    <source>
        <dbReference type="Pfam" id="PF12708"/>
    </source>
</evidence>
<dbReference type="OrthoDB" id="8428774at2"/>
<dbReference type="InterPro" id="IPR011050">
    <property type="entry name" value="Pectin_lyase_fold/virulence"/>
</dbReference>
<proteinExistence type="predicted"/>
<dbReference type="EMBL" id="MTSE01000042">
    <property type="protein sequence ID" value="OUJ68830.1"/>
    <property type="molecule type" value="Genomic_DNA"/>
</dbReference>
<sequence>RNLQPTRGLVKLKLAPVNGGAAIDITGNVNTQQSTARRLQFTLPTGGPNVDTAYKIVIENGYGPAVTAHETITILGAGNDSFGIKDVVPWAGKFDFAANTYNAVTKQNNQFDAVLPQAVSTGAADNAAAINANIQYLASKGGAVLTFPAGDYWIQNPIQMASNVILKGPGKVRITGNVPGGAERFAFYFPSGTSRSGLVDILYDNGARFDDYQGYGNMLGQGCTDILLKGNIFDQNESDWLQLYEGRRIALIGNRLNQGINRNSRPYARGPLRLDGSSYVICHGNYFDYCVDGVNAIGTNHAFWSANTFFWNASLGNREDPVNHVLIHGHSNFWCVFGKNRFTSDQAFEATKDMKILKITGKSSNDGEKIIAEFTGEVLQRVRACPVLSATPYTVSHTAMYMPDDEHYWVTIIAGKGLGQERKVKSRTSLGVTLEEAWDVVPDATSNIVIGVQGVCDYLIEDNDFDLGKRGPTIYLTPSRRGAIIGNRMTNAGSIDNTPFLQSTGLPKQWLFCHQWDMEVEDNVITAETDAHNGNFIGIHAVQSRQDRSVGALVLGYVCRNNKVTARMPNVVAEVDTSYPNTFINRYEWQPDGRPFVGDKPGIIGSIFEDNTVVNCNNAMSLGWCHNTYIKGHTVIGGGYDLLDDGMGQGLWSVNTLRVAA</sequence>
<dbReference type="RefSeq" id="WP_143436736.1">
    <property type="nucleotide sequence ID" value="NZ_MTSE01000042.1"/>
</dbReference>
<dbReference type="AlphaFoldDB" id="A0A243W5L6"/>